<sequence length="513" mass="56822">MPSFNGSVVMSPTAPDHFVIATAGAYGHMPPLLGVAIALAEADPGIQVSLILHTNNTPGAERLLASTPEIKDRIKLYPTGTPSALRDRIKSYADMLMHGGEQYAAILADSTRPPPTVFCFDINAFFYFDLKTAVEKNFPHITRPKVVGYGTWPLSHMLFLLGNEENGSDRWLRRILKEDRGDRPKFPTSAEGFAALRARPSPTAEEAKKMEEILSGSDLVINIPGIPPFHMYEYWMDPMVEGMQAVTHLLDAWICCFPSDVFEPEAYDAACKDPLITARGGKPLFQLDWHEFPPQALEDDVKAFLDRQPPKSVVFVSFGTLFDAGQGVVKLFEELVESHTPFVLAGGNQLEQLPERARQIVQSAVALNQAIAPGWCDQVAVLNHPSVLCFVSHCGTNSVVEALLAAVPILTWARQADHNLIAAQIGVRRLGIELVQHHEGHQVGRPVAHLDKIVVGDPEAIRAECHDALNRVKGAEGERIKDNLHKLAEDMRVRRKGVWGQNLRRFIEWSRRA</sequence>
<dbReference type="InterPro" id="IPR050481">
    <property type="entry name" value="UDP-glycosyltransf_plant"/>
</dbReference>
<gene>
    <name evidence="3" type="ORF">DB88DRAFT_514751</name>
</gene>
<dbReference type="SUPFAM" id="SSF53756">
    <property type="entry name" value="UDP-Glycosyltransferase/glycogen phosphorylase"/>
    <property type="match status" value="1"/>
</dbReference>
<dbReference type="EMBL" id="JAODAN010000001">
    <property type="protein sequence ID" value="KAK1927109.1"/>
    <property type="molecule type" value="Genomic_DNA"/>
</dbReference>
<dbReference type="Gene3D" id="3.40.50.2000">
    <property type="entry name" value="Glycogen Phosphorylase B"/>
    <property type="match status" value="2"/>
</dbReference>
<dbReference type="Proteomes" id="UP001182556">
    <property type="component" value="Unassembled WGS sequence"/>
</dbReference>
<keyword evidence="1 2" id="KW-0808">Transferase</keyword>
<keyword evidence="4" id="KW-1185">Reference proteome</keyword>
<dbReference type="CDD" id="cd03784">
    <property type="entry name" value="GT1_Gtf-like"/>
    <property type="match status" value="1"/>
</dbReference>
<comment type="similarity">
    <text evidence="2">Belongs to the UDP-glycosyltransferase family.</text>
</comment>
<organism evidence="3 4">
    <name type="scientific">Papiliotrema laurentii</name>
    <name type="common">Cryptococcus laurentii</name>
    <dbReference type="NCBI Taxonomy" id="5418"/>
    <lineage>
        <taxon>Eukaryota</taxon>
        <taxon>Fungi</taxon>
        <taxon>Dikarya</taxon>
        <taxon>Basidiomycota</taxon>
        <taxon>Agaricomycotina</taxon>
        <taxon>Tremellomycetes</taxon>
        <taxon>Tremellales</taxon>
        <taxon>Rhynchogastremaceae</taxon>
        <taxon>Papiliotrema</taxon>
    </lineage>
</organism>
<keyword evidence="2" id="KW-0328">Glycosyltransferase</keyword>
<protein>
    <submittedName>
        <fullName evidence="3">Uncharacterized protein</fullName>
    </submittedName>
</protein>
<dbReference type="InterPro" id="IPR035595">
    <property type="entry name" value="UDP_glycos_trans_CS"/>
</dbReference>
<evidence type="ECO:0000256" key="1">
    <source>
        <dbReference type="ARBA" id="ARBA00022679"/>
    </source>
</evidence>
<proteinExistence type="inferred from homology"/>
<dbReference type="InterPro" id="IPR002213">
    <property type="entry name" value="UDP_glucos_trans"/>
</dbReference>
<accession>A0AAD9FVQ9</accession>
<name>A0AAD9FVQ9_PAPLA</name>
<comment type="caution">
    <text evidence="3">The sequence shown here is derived from an EMBL/GenBank/DDBJ whole genome shotgun (WGS) entry which is preliminary data.</text>
</comment>
<dbReference type="GO" id="GO:0035251">
    <property type="term" value="F:UDP-glucosyltransferase activity"/>
    <property type="evidence" value="ECO:0007669"/>
    <property type="project" value="InterPro"/>
</dbReference>
<evidence type="ECO:0000313" key="3">
    <source>
        <dbReference type="EMBL" id="KAK1927109.1"/>
    </source>
</evidence>
<evidence type="ECO:0000313" key="4">
    <source>
        <dbReference type="Proteomes" id="UP001182556"/>
    </source>
</evidence>
<reference evidence="3" key="1">
    <citation type="submission" date="2023-02" db="EMBL/GenBank/DDBJ databases">
        <title>Identification and recombinant expression of a fungal hydrolase from Papiliotrema laurentii that hydrolyzes apple cutin and clears colloidal polyester polyurethane.</title>
        <authorList>
            <consortium name="DOE Joint Genome Institute"/>
            <person name="Roman V.A."/>
            <person name="Bojanowski C."/>
            <person name="Crable B.R."/>
            <person name="Wagner D.N."/>
            <person name="Hung C.S."/>
            <person name="Nadeau L.J."/>
            <person name="Schratz L."/>
            <person name="Haridas S."/>
            <person name="Pangilinan J."/>
            <person name="Lipzen A."/>
            <person name="Na H."/>
            <person name="Yan M."/>
            <person name="Ng V."/>
            <person name="Grigoriev I.V."/>
            <person name="Spatafora J.W."/>
            <person name="Barlow D."/>
            <person name="Biffinger J."/>
            <person name="Kelley-Loughnane N."/>
            <person name="Varaljay V.A."/>
            <person name="Crookes-Goodson W.J."/>
        </authorList>
    </citation>
    <scope>NUCLEOTIDE SEQUENCE</scope>
    <source>
        <strain evidence="3">5307AH</strain>
    </source>
</reference>
<dbReference type="PANTHER" id="PTHR48049:SF132">
    <property type="entry name" value="GLYCOSYLTRANSFERASE"/>
    <property type="match status" value="1"/>
</dbReference>
<evidence type="ECO:0000256" key="2">
    <source>
        <dbReference type="RuleBase" id="RU003718"/>
    </source>
</evidence>
<dbReference type="AlphaFoldDB" id="A0AAD9FVQ9"/>
<dbReference type="PANTHER" id="PTHR48049">
    <property type="entry name" value="GLYCOSYLTRANSFERASE"/>
    <property type="match status" value="1"/>
</dbReference>
<dbReference type="Pfam" id="PF00201">
    <property type="entry name" value="UDPGT"/>
    <property type="match status" value="1"/>
</dbReference>
<dbReference type="PROSITE" id="PS00375">
    <property type="entry name" value="UDPGT"/>
    <property type="match status" value="1"/>
</dbReference>